<feature type="domain" description="tRNA nucleotidyltransferase/poly(A) polymerase RNA and SrmB- binding" evidence="6">
    <location>
        <begin position="257"/>
        <end position="318"/>
    </location>
</feature>
<comment type="similarity">
    <text evidence="1 4">Belongs to the tRNA nucleotidyltransferase/poly(A) polymerase family.</text>
</comment>
<reference evidence="7 8" key="1">
    <citation type="submission" date="2018-09" db="EMBL/GenBank/DDBJ databases">
        <title>A high-quality reference genome of wild soybean provides a powerful tool to mine soybean genomes.</title>
        <authorList>
            <person name="Xie M."/>
            <person name="Chung C.Y.L."/>
            <person name="Li M.-W."/>
            <person name="Wong F.-L."/>
            <person name="Chan T.-F."/>
            <person name="Lam H.-M."/>
        </authorList>
    </citation>
    <scope>NUCLEOTIDE SEQUENCE [LARGE SCALE GENOMIC DNA]</scope>
    <source>
        <strain evidence="8">cv. W05</strain>
        <tissue evidence="7">Hypocotyl of etiolated seedlings</tissue>
    </source>
</reference>
<dbReference type="GO" id="GO:0000166">
    <property type="term" value="F:nucleotide binding"/>
    <property type="evidence" value="ECO:0007669"/>
    <property type="project" value="UniProtKB-KW"/>
</dbReference>
<evidence type="ECO:0000256" key="4">
    <source>
        <dbReference type="RuleBase" id="RU003953"/>
    </source>
</evidence>
<accession>A0A445L2R1</accession>
<dbReference type="AlphaFoldDB" id="A0A445L2R1"/>
<dbReference type="InterPro" id="IPR032828">
    <property type="entry name" value="PolyA_RNA-bd"/>
</dbReference>
<proteinExistence type="inferred from homology"/>
<evidence type="ECO:0000256" key="3">
    <source>
        <dbReference type="ARBA" id="ARBA00022741"/>
    </source>
</evidence>
<feature type="domain" description="Poly A polymerase head" evidence="5">
    <location>
        <begin position="102"/>
        <end position="230"/>
    </location>
</feature>
<dbReference type="GO" id="GO:0003723">
    <property type="term" value="F:RNA binding"/>
    <property type="evidence" value="ECO:0007669"/>
    <property type="project" value="UniProtKB-KW"/>
</dbReference>
<dbReference type="Pfam" id="PF01743">
    <property type="entry name" value="PolyA_pol"/>
    <property type="match status" value="1"/>
</dbReference>
<gene>
    <name evidence="7" type="ORF">D0Y65_010288</name>
</gene>
<dbReference type="InterPro" id="IPR002646">
    <property type="entry name" value="PolA_pol_head_dom"/>
</dbReference>
<organism evidence="7 8">
    <name type="scientific">Glycine soja</name>
    <name type="common">Wild soybean</name>
    <dbReference type="NCBI Taxonomy" id="3848"/>
    <lineage>
        <taxon>Eukaryota</taxon>
        <taxon>Viridiplantae</taxon>
        <taxon>Streptophyta</taxon>
        <taxon>Embryophyta</taxon>
        <taxon>Tracheophyta</taxon>
        <taxon>Spermatophyta</taxon>
        <taxon>Magnoliopsida</taxon>
        <taxon>eudicotyledons</taxon>
        <taxon>Gunneridae</taxon>
        <taxon>Pentapetalae</taxon>
        <taxon>rosids</taxon>
        <taxon>fabids</taxon>
        <taxon>Fabales</taxon>
        <taxon>Fabaceae</taxon>
        <taxon>Papilionoideae</taxon>
        <taxon>50 kb inversion clade</taxon>
        <taxon>NPAAA clade</taxon>
        <taxon>indigoferoid/millettioid clade</taxon>
        <taxon>Phaseoleae</taxon>
        <taxon>Glycine</taxon>
        <taxon>Glycine subgen. Soja</taxon>
    </lineage>
</organism>
<dbReference type="SUPFAM" id="SSF81891">
    <property type="entry name" value="Poly A polymerase C-terminal region-like"/>
    <property type="match status" value="1"/>
</dbReference>
<dbReference type="GO" id="GO:0001680">
    <property type="term" value="P:tRNA 3'-terminal CCA addition"/>
    <property type="evidence" value="ECO:0007669"/>
    <property type="project" value="UniProtKB-ARBA"/>
</dbReference>
<protein>
    <submittedName>
        <fullName evidence="7">Poly(A) polymerase I isoform A</fullName>
    </submittedName>
</protein>
<evidence type="ECO:0000313" key="7">
    <source>
        <dbReference type="EMBL" id="RZC17432.1"/>
    </source>
</evidence>
<dbReference type="SUPFAM" id="SSF81301">
    <property type="entry name" value="Nucleotidyltransferase"/>
    <property type="match status" value="1"/>
</dbReference>
<evidence type="ECO:0000313" key="8">
    <source>
        <dbReference type="Proteomes" id="UP000289340"/>
    </source>
</evidence>
<evidence type="ECO:0000259" key="6">
    <source>
        <dbReference type="Pfam" id="PF12627"/>
    </source>
</evidence>
<comment type="caution">
    <text evidence="7">The sequence shown here is derived from an EMBL/GenBank/DDBJ whole genome shotgun (WGS) entry which is preliminary data.</text>
</comment>
<keyword evidence="3" id="KW-0547">Nucleotide-binding</keyword>
<name>A0A445L2R1_GLYSO</name>
<dbReference type="Gene3D" id="3.30.460.10">
    <property type="entry name" value="Beta Polymerase, domain 2"/>
    <property type="match status" value="1"/>
</dbReference>
<dbReference type="InterPro" id="IPR043519">
    <property type="entry name" value="NT_sf"/>
</dbReference>
<evidence type="ECO:0000256" key="1">
    <source>
        <dbReference type="ARBA" id="ARBA00007265"/>
    </source>
</evidence>
<dbReference type="InterPro" id="IPR052191">
    <property type="entry name" value="tRNA_ntf/polyA_polymerase_I"/>
</dbReference>
<dbReference type="Gramene" id="XM_028373682.1">
    <property type="protein sequence ID" value="XP_028229483.1"/>
    <property type="gene ID" value="LOC114409977"/>
</dbReference>
<evidence type="ECO:0000259" key="5">
    <source>
        <dbReference type="Pfam" id="PF01743"/>
    </source>
</evidence>
<dbReference type="PANTHER" id="PTHR43051:SF11">
    <property type="entry name" value="TRNA NUCLEOTIDYLTRANSFERASE_POLY(A) POLYMERASE"/>
    <property type="match status" value="1"/>
</dbReference>
<dbReference type="EMBL" id="QZWG01000004">
    <property type="protein sequence ID" value="RZC17432.1"/>
    <property type="molecule type" value="Genomic_DNA"/>
</dbReference>
<keyword evidence="2 4" id="KW-0808">Transferase</keyword>
<dbReference type="PANTHER" id="PTHR43051">
    <property type="entry name" value="POLYNUCLEOTIDE ADENYLYLTRANSFERASE FAMILY PROTEIN"/>
    <property type="match status" value="1"/>
</dbReference>
<dbReference type="Proteomes" id="UP000289340">
    <property type="component" value="Chromosome 4"/>
</dbReference>
<sequence>MTFNSVHSLAMIASLKFARKPTLHLRSTPFQCVPKVVPRFLAAVEAEAPTNEQTSVSIREEEIGKAPAWKRLNYEELGIRNSMIGSTTKKVLNGLRKKGYDVYLVGGCVRDLILKKTPKDFDIITSAELKEVTRTFSWSEIVGKRFPVCHVHMDDTIVEVSSFDTTKCKAGMEFSHHIEAPSGCGKKDHLRWMNCLNRDFTINGLMLDPYARIAYDYFGGIEDIRKAKVRTVIPAETSFQEDCARILRAIRIAARLGFSISKETAHFIKNLSSSVLSLDKGRLLMEMNYMLAFGSGEASLRLLWKFGLLDILLPFQAAYFAQHGFQRRDRRTNMLLSLFSNLDKLLAPNRPCHNSLWVGILALHKALSDRPRNPLAVAAFSLAVHNGGNLLEAVSMAGMINKPHDVRFPELLDPSGLDAEALEAEILDLAESVRGTILQMTNEYFVSQAMADYPQAPRSNLVFIPITLYVKVYNMFDCVRRSTVKKFLSKQHRKIDYQSLALGNLQEVRHVFARIVFDTVYPLCPNQNQSLRSNCISQGG</sequence>
<dbReference type="CDD" id="cd05398">
    <property type="entry name" value="NT_ClassII-CCAase"/>
    <property type="match status" value="1"/>
</dbReference>
<dbReference type="GO" id="GO:0016779">
    <property type="term" value="F:nucleotidyltransferase activity"/>
    <property type="evidence" value="ECO:0007669"/>
    <property type="project" value="InterPro"/>
</dbReference>
<keyword evidence="8" id="KW-1185">Reference proteome</keyword>
<evidence type="ECO:0000256" key="2">
    <source>
        <dbReference type="ARBA" id="ARBA00022679"/>
    </source>
</evidence>
<dbReference type="Gene3D" id="1.10.3090.10">
    <property type="entry name" value="cca-adding enzyme, domain 2"/>
    <property type="match status" value="1"/>
</dbReference>
<dbReference type="Pfam" id="PF12627">
    <property type="entry name" value="PolyA_pol_RNAbd"/>
    <property type="match status" value="1"/>
</dbReference>
<keyword evidence="4" id="KW-0694">RNA-binding</keyword>